<organism evidence="1">
    <name type="scientific">Palisada sp</name>
    <dbReference type="NCBI Taxonomy" id="1955416"/>
    <lineage>
        <taxon>Eukaryota</taxon>
        <taxon>Rhodophyta</taxon>
        <taxon>Florideophyceae</taxon>
        <taxon>Rhodymeniophycidae</taxon>
        <taxon>Ceramiales</taxon>
        <taxon>Rhodomelaceae</taxon>
        <taxon>Laurencieae</taxon>
        <taxon>Palisada</taxon>
    </lineage>
</organism>
<evidence type="ECO:0000313" key="1">
    <source>
        <dbReference type="EMBL" id="ARW68688.1"/>
    </source>
</evidence>
<sequence>MKKSIILLTYCTHEKTIIKKNLTFFKFLLHINTSH</sequence>
<protein>
    <submittedName>
        <fullName evidence="1">Uncharacterized protein</fullName>
    </submittedName>
</protein>
<keyword evidence="1" id="KW-0934">Plastid</keyword>
<keyword evidence="1" id="KW-0150">Chloroplast</keyword>
<geneLocation type="chloroplast" evidence="1"/>
<name>A0A1Z1MRG8_9FLOR</name>
<reference evidence="1" key="1">
    <citation type="journal article" date="2017" name="J. Phycol.">
        <title>Analysis of chloroplast genomes and a supermatrix inform reclassification of the Rhodomelaceae (Rhodophyta).</title>
        <authorList>
            <person name="Diaz-Tapia P."/>
            <person name="Maggs C.A."/>
            <person name="West J.A."/>
            <person name="Verbruggen H."/>
        </authorList>
    </citation>
    <scope>NUCLEOTIDE SEQUENCE</scope>
    <source>
        <strain evidence="1">PD1686</strain>
    </source>
</reference>
<gene>
    <name evidence="1" type="primary">Orf35</name>
</gene>
<dbReference type="EMBL" id="MF101453">
    <property type="protein sequence ID" value="ARW68688.1"/>
    <property type="molecule type" value="Genomic_DNA"/>
</dbReference>
<accession>A0A1Z1MRG8</accession>
<proteinExistence type="predicted"/>
<dbReference type="AlphaFoldDB" id="A0A1Z1MRG8"/>